<accession>A0A8K0A6Y1</accession>
<dbReference type="OrthoDB" id="261426at2759"/>
<sequence length="723" mass="82199">MAAQRVAKLPPLAVGGSEMSPRAMKGYEGLTGPSYQLVSTGSKYSLPAPGVLQPYVDTRSGALDAWPAHAAGQTTSSTALIPHGATSVKSYSRKPLVKEEDTGKGVPKPKFLDQLENFLKKELRALGCPESGPSELRLQAHREVFEYLIEDFKTYKPLLSSIKNEYETMLAHLRQQIRDLEPLKSMLVTVSEQCDQKILKIREQEKQEMVDLRRENTGLYRKIMGMSEQQQNLQAQVNKLREELSEQYLRYRDECDARKLLVSDINDLRYQAEDLQKAASAGSVGDPQDDPVMMRVALKQARVDLKKMSEELIRMKADYGDVVPRRDFELLEAKHNALLETEGVLRDQFSKLQQEHDTLLEVHKQVIQQRDEFYTQSETLRRSATPRPDWDKCGDVVDGGAERWAELTKEITSDQKMDVLLQELQTMKDAASDKDIPEFFEGRGFKPDVPAFLRYEGQVRNRKLAKRDLAIVIKDVWREKAAHDAGKAKPTKLENYLLMYLEKRFNLEPLVAEWGYNIHDACTRFHQSENSIGLFFSILKGETDEQIYHQQIDLLSRLLSHFAQKDVSLGTQGLLPKEELSAAIVEFFPLKDSESIQVLVQAAEDELDTQGGPIPFKQLFTEDDEGRTGPFINRLRDQTKSEREAYVDDLQAALGDVSDVVVEDVRKAFLTVDPEIDQPEIDMFLGRAFGVDKDKLEKAKSTHTTKVLQRLRTGNIRRVGKKP</sequence>
<feature type="region of interest" description="Disordered" evidence="3">
    <location>
        <begin position="1"/>
        <end position="22"/>
    </location>
</feature>
<evidence type="ECO:0000313" key="6">
    <source>
        <dbReference type="Proteomes" id="UP000838412"/>
    </source>
</evidence>
<organism evidence="5 6">
    <name type="scientific">Branchiostoma lanceolatum</name>
    <name type="common">Common lancelet</name>
    <name type="synonym">Amphioxus lanceolatum</name>
    <dbReference type="NCBI Taxonomy" id="7740"/>
    <lineage>
        <taxon>Eukaryota</taxon>
        <taxon>Metazoa</taxon>
        <taxon>Chordata</taxon>
        <taxon>Cephalochordata</taxon>
        <taxon>Leptocardii</taxon>
        <taxon>Amphioxiformes</taxon>
        <taxon>Branchiostomatidae</taxon>
        <taxon>Branchiostoma</taxon>
    </lineage>
</organism>
<gene>
    <name evidence="5" type="primary">TSNAXIP1</name>
    <name evidence="5" type="ORF">BLAG_LOCUS22718</name>
</gene>
<evidence type="ECO:0000313" key="5">
    <source>
        <dbReference type="EMBL" id="CAH1270431.1"/>
    </source>
</evidence>
<dbReference type="EMBL" id="OV696692">
    <property type="protein sequence ID" value="CAH1270431.1"/>
    <property type="molecule type" value="Genomic_DNA"/>
</dbReference>
<dbReference type="GO" id="GO:0005737">
    <property type="term" value="C:cytoplasm"/>
    <property type="evidence" value="ECO:0007669"/>
    <property type="project" value="TreeGrafter"/>
</dbReference>
<proteinExistence type="predicted"/>
<feature type="domain" description="Translin-associated factor X-interacting protein 1 N-terminal" evidence="4">
    <location>
        <begin position="116"/>
        <end position="223"/>
    </location>
</feature>
<dbReference type="PANTHER" id="PTHR16306">
    <property type="entry name" value="TRANSLIN-ASSOCIATED FACTOR X-INTERACTING PROTEIN 1"/>
    <property type="match status" value="1"/>
</dbReference>
<keyword evidence="1 2" id="KW-0175">Coiled coil</keyword>
<dbReference type="Proteomes" id="UP000838412">
    <property type="component" value="Chromosome 7"/>
</dbReference>
<evidence type="ECO:0000256" key="3">
    <source>
        <dbReference type="SAM" id="MobiDB-lite"/>
    </source>
</evidence>
<dbReference type="InterPro" id="IPR032755">
    <property type="entry name" value="TSNAXIP1_N"/>
</dbReference>
<dbReference type="AlphaFoldDB" id="A0A8K0A6Y1"/>
<name>A0A8K0A6Y1_BRALA</name>
<reference evidence="5" key="1">
    <citation type="submission" date="2022-01" db="EMBL/GenBank/DDBJ databases">
        <authorList>
            <person name="Braso-Vives M."/>
        </authorList>
    </citation>
    <scope>NUCLEOTIDE SEQUENCE</scope>
</reference>
<protein>
    <submittedName>
        <fullName evidence="5">TSNAXIP1 protein</fullName>
    </submittedName>
</protein>
<feature type="coiled-coil region" evidence="2">
    <location>
        <begin position="202"/>
        <end position="250"/>
    </location>
</feature>
<dbReference type="Pfam" id="PF15739">
    <property type="entry name" value="TSNAXIP1_N"/>
    <property type="match status" value="1"/>
</dbReference>
<evidence type="ECO:0000259" key="4">
    <source>
        <dbReference type="Pfam" id="PF15739"/>
    </source>
</evidence>
<keyword evidence="6" id="KW-1185">Reference proteome</keyword>
<evidence type="ECO:0000256" key="2">
    <source>
        <dbReference type="SAM" id="Coils"/>
    </source>
</evidence>
<evidence type="ECO:0000256" key="1">
    <source>
        <dbReference type="ARBA" id="ARBA00023054"/>
    </source>
</evidence>
<dbReference type="PANTHER" id="PTHR16306:SF0">
    <property type="entry name" value="TRANSLIN-ASSOCIATED FACTOR X-INTERACTING PROTEIN 1"/>
    <property type="match status" value="1"/>
</dbReference>